<evidence type="ECO:0000259" key="4">
    <source>
        <dbReference type="Pfam" id="PF08544"/>
    </source>
</evidence>
<dbReference type="GeneID" id="23799543"/>
<dbReference type="PIRSF" id="PIRSF004884">
    <property type="entry name" value="Sugar_kin_arch"/>
    <property type="match status" value="1"/>
</dbReference>
<gene>
    <name evidence="6" type="ORF">HLRTI_001977</name>
    <name evidence="5" type="ORF">HTIA_1898</name>
</gene>
<accession>F7PKN2</accession>
<dbReference type="SUPFAM" id="SSF54211">
    <property type="entry name" value="Ribosomal protein S5 domain 2-like"/>
    <property type="match status" value="1"/>
</dbReference>
<dbReference type="EC" id="2.4.2.54" evidence="2"/>
<dbReference type="HOGENOM" id="CLU_061764_0_0_2"/>
<keyword evidence="6" id="KW-0418">Kinase</keyword>
<protein>
    <recommendedName>
        <fullName evidence="2">Beta-ribofuranosylaminobenzene 5'-phosphate synthase</fullName>
        <shortName evidence="2">Beta-RFA-P synthase</shortName>
        <ecNumber evidence="2">2.4.2.54</ecNumber>
    </recommendedName>
</protein>
<comment type="function">
    <text evidence="2">Catalyzes the condensation of 4-aminobenzoate (pABA) with 5-phospho-alpha-D-ribose 1-diphosphate (PRPP) to produce beta-ribofuranosylaminobenzene 5'-phosphate (beta-RFA-P).</text>
</comment>
<dbReference type="PANTHER" id="PTHR20861">
    <property type="entry name" value="HOMOSERINE/4-DIPHOSPHOCYTIDYL-2-C-METHYL-D-ERYTHRITOL KINASE"/>
    <property type="match status" value="1"/>
</dbReference>
<dbReference type="GO" id="GO:0043793">
    <property type="term" value="F:beta-ribofuranosylaminobenzene 5'-phosphate synthase activity"/>
    <property type="evidence" value="ECO:0007669"/>
    <property type="project" value="UniProtKB-EC"/>
</dbReference>
<keyword evidence="8" id="KW-1185">Reference proteome</keyword>
<dbReference type="Proteomes" id="UP000015381">
    <property type="component" value="Chromosome I"/>
</dbReference>
<name>F7PKN2_9EURY</name>
<dbReference type="Proteomes" id="UP000003861">
    <property type="component" value="Unassembled WGS sequence"/>
</dbReference>
<dbReference type="OrthoDB" id="85156at2157"/>
<dbReference type="GO" id="GO:0016301">
    <property type="term" value="F:kinase activity"/>
    <property type="evidence" value="ECO:0007669"/>
    <property type="project" value="UniProtKB-KW"/>
</dbReference>
<keyword evidence="1 2" id="KW-0808">Transferase</keyword>
<dbReference type="AlphaFoldDB" id="F7PKN2"/>
<sequence length="322" mass="34304">MTRVSIGARLHAGFQNLSLARDRLYGGIGWAIDEPRLVLDVERAEELVCPDEAVEPYARRAIEALDVPGAEITVEQRFDRHAGLGSGTRLALASLVGIADVYGREVDVRELAPDLGRGGRSGVGIATFRDGGFVVDGGHPTERFTHSPPETGAWRTPPVIARHPIPDSWRFVLVIPDADAGQSGSTEDASMRSTVERADPGIADEIAPLLTQRLLPAIAEGDRRTFGEAITRLGRLNGAWYADEQGGVYRPPAGRLIESFSNVSGVSGVGQSSWGPTVYAIADTATADRVREAATDALADLDVDGAVRVTGPDNTGYRLEDG</sequence>
<dbReference type="Pfam" id="PF08544">
    <property type="entry name" value="GHMP_kinases_C"/>
    <property type="match status" value="1"/>
</dbReference>
<feature type="domain" description="GHMP kinase N-terminal" evidence="3">
    <location>
        <begin position="58"/>
        <end position="117"/>
    </location>
</feature>
<dbReference type="InterPro" id="IPR013750">
    <property type="entry name" value="GHMP_kinase_C_dom"/>
</dbReference>
<dbReference type="RefSeq" id="WP_008526440.1">
    <property type="nucleotide sequence ID" value="NC_021921.1"/>
</dbReference>
<dbReference type="KEGG" id="hti:HTIA_1898"/>
<evidence type="ECO:0000313" key="5">
    <source>
        <dbReference type="EMBL" id="CCQ34017.1"/>
    </source>
</evidence>
<reference evidence="5 8" key="3">
    <citation type="journal article" date="2014" name="Environ. Microbiol.">
        <title>Halorhabdus tiamatea: proteogenomics and glycosidase activity measurements identify the first cultivated euryarchaeon from a deep-sea anoxic brine lake as potential polysaccharide degrader.</title>
        <authorList>
            <person name="Werner J."/>
            <person name="Ferrer M."/>
            <person name="Michel G."/>
            <person name="Mann A.J."/>
            <person name="Huang S."/>
            <person name="Juarez S."/>
            <person name="Ciordia S."/>
            <person name="Albar J.P."/>
            <person name="Alcaide M."/>
            <person name="La Cono V."/>
            <person name="Yakimov M.M."/>
            <person name="Antunes A."/>
            <person name="Taborda M."/>
            <person name="Da Costa M.S."/>
            <person name="Amann R.I."/>
            <person name="Gloeckner F.O."/>
            <person name="Golyshina O.V."/>
            <person name="Golyshin P.N."/>
            <person name="Teeling H."/>
        </authorList>
    </citation>
    <scope>NUCLEOTIDE SEQUENCE [LARGE SCALE GENOMIC DNA]</scope>
    <source>
        <strain evidence="8">SARL4B</strain>
        <strain evidence="5">Type strain: SARL4B</strain>
    </source>
</reference>
<dbReference type="InterPro" id="IPR020568">
    <property type="entry name" value="Ribosomal_Su5_D2-typ_SF"/>
</dbReference>
<dbReference type="eggNOG" id="arCOG01026">
    <property type="taxonomic scope" value="Archaea"/>
</dbReference>
<comment type="subunit">
    <text evidence="2">Homodimer.</text>
</comment>
<dbReference type="InterPro" id="IPR014721">
    <property type="entry name" value="Ribsml_uS5_D2-typ_fold_subgr"/>
</dbReference>
<evidence type="ECO:0000256" key="1">
    <source>
        <dbReference type="ARBA" id="ARBA00022679"/>
    </source>
</evidence>
<reference evidence="6 7" key="1">
    <citation type="journal article" date="2011" name="J. Bacteriol.">
        <title>Genome sequence of Halorhabdus tiamatea, the first archaeon isolated from a deep-sea anoxic brine lake.</title>
        <authorList>
            <person name="Antunes A."/>
            <person name="Alam I."/>
            <person name="Bajic V.B."/>
            <person name="Stingl U."/>
        </authorList>
    </citation>
    <scope>NUCLEOTIDE SEQUENCE [LARGE SCALE GENOMIC DNA]</scope>
    <source>
        <strain evidence="6 7">SARL4B</strain>
    </source>
</reference>
<dbReference type="PANTHER" id="PTHR20861:SF6">
    <property type="entry name" value="BETA-RIBOFURANOSYLPHENOL 5'-PHOSPHATE SYNTHASE"/>
    <property type="match status" value="1"/>
</dbReference>
<dbReference type="Gene3D" id="3.30.230.10">
    <property type="match status" value="1"/>
</dbReference>
<comment type="pathway">
    <text evidence="2">Cofactor biosynthesis; 5,6,7,8-tetrahydromethanopterin biosynthesis.</text>
</comment>
<evidence type="ECO:0000313" key="7">
    <source>
        <dbReference type="Proteomes" id="UP000003861"/>
    </source>
</evidence>
<dbReference type="STRING" id="1033806.HTIA_1898"/>
<comment type="catalytic activity">
    <reaction evidence="2">
        <text>5-phospho-alpha-D-ribose 1-diphosphate + 4-hydroxybenzoate + H(+) = 4-(beta-D-ribofuranosyl)phenol 5'-phosphate + CO2 + diphosphate</text>
        <dbReference type="Rhea" id="RHEA:48556"/>
        <dbReference type="ChEBI" id="CHEBI:15378"/>
        <dbReference type="ChEBI" id="CHEBI:16526"/>
        <dbReference type="ChEBI" id="CHEBI:17879"/>
        <dbReference type="ChEBI" id="CHEBI:33019"/>
        <dbReference type="ChEBI" id="CHEBI:58017"/>
        <dbReference type="ChEBI" id="CHEBI:82767"/>
        <dbReference type="EC" id="2.4.2.54"/>
    </reaction>
</comment>
<dbReference type="PATRIC" id="fig|1033806.12.peg.1884"/>
<keyword evidence="2" id="KW-0328">Glycosyltransferase</keyword>
<dbReference type="InterPro" id="IPR004422">
    <property type="entry name" value="RFAP_synthase"/>
</dbReference>
<evidence type="ECO:0000313" key="6">
    <source>
        <dbReference type="EMBL" id="ERJ05949.1"/>
    </source>
</evidence>
<comment type="similarity">
    <text evidence="2">Belongs to the beta-RFA-P synthase family.</text>
</comment>
<evidence type="ECO:0000259" key="3">
    <source>
        <dbReference type="Pfam" id="PF00288"/>
    </source>
</evidence>
<dbReference type="InterPro" id="IPR006204">
    <property type="entry name" value="GHMP_kinase_N_dom"/>
</dbReference>
<reference evidence="6 7" key="2">
    <citation type="journal article" date="2013" name="PLoS ONE">
        <title>INDIGO - INtegrated Data Warehouse of MIcrobial GenOmes with Examples from the Red Sea Extremophiles.</title>
        <authorList>
            <person name="Alam I."/>
            <person name="Antunes A."/>
            <person name="Kamau A.A."/>
            <person name="Ba Alawi W."/>
            <person name="Kalkatawi M."/>
            <person name="Stingl U."/>
            <person name="Bajic V.B."/>
        </authorList>
    </citation>
    <scope>NUCLEOTIDE SEQUENCE [LARGE SCALE GENOMIC DNA]</scope>
    <source>
        <strain evidence="6 7">SARL4B</strain>
    </source>
</reference>
<proteinExistence type="inferred from homology"/>
<dbReference type="UniPathway" id="UPA00065"/>
<dbReference type="EMBL" id="HF571520">
    <property type="protein sequence ID" value="CCQ34017.1"/>
    <property type="molecule type" value="Genomic_DNA"/>
</dbReference>
<feature type="domain" description="GHMP kinase C-terminal" evidence="4">
    <location>
        <begin position="214"/>
        <end position="298"/>
    </location>
</feature>
<evidence type="ECO:0000313" key="8">
    <source>
        <dbReference type="Proteomes" id="UP000015381"/>
    </source>
</evidence>
<organism evidence="6 7">
    <name type="scientific">Halorhabdus tiamatea SARL4B</name>
    <dbReference type="NCBI Taxonomy" id="1033806"/>
    <lineage>
        <taxon>Archaea</taxon>
        <taxon>Methanobacteriati</taxon>
        <taxon>Methanobacteriota</taxon>
        <taxon>Stenosarchaea group</taxon>
        <taxon>Halobacteria</taxon>
        <taxon>Halobacteriales</taxon>
        <taxon>Haloarculaceae</taxon>
        <taxon>Halorhabdus</taxon>
    </lineage>
</organism>
<dbReference type="EMBL" id="AFNT02000022">
    <property type="protein sequence ID" value="ERJ05949.1"/>
    <property type="molecule type" value="Genomic_DNA"/>
</dbReference>
<dbReference type="NCBIfam" id="TIGR00144">
    <property type="entry name" value="beta_RFAP_syn"/>
    <property type="match status" value="1"/>
</dbReference>
<dbReference type="GO" id="GO:0005524">
    <property type="term" value="F:ATP binding"/>
    <property type="evidence" value="ECO:0007669"/>
    <property type="project" value="UniProtKB-UniRule"/>
</dbReference>
<dbReference type="Pfam" id="PF00288">
    <property type="entry name" value="GHMP_kinases_N"/>
    <property type="match status" value="1"/>
</dbReference>
<evidence type="ECO:0000256" key="2">
    <source>
        <dbReference type="PIRNR" id="PIRNR004884"/>
    </source>
</evidence>